<dbReference type="KEGG" id="tpx:Turpa_4135"/>
<name>I4BBW1_TURPD</name>
<evidence type="ECO:0000313" key="2">
    <source>
        <dbReference type="Proteomes" id="UP000006048"/>
    </source>
</evidence>
<dbReference type="RefSeq" id="WP_014805243.1">
    <property type="nucleotide sequence ID" value="NC_018020.1"/>
</dbReference>
<dbReference type="EMBL" id="CP002959">
    <property type="protein sequence ID" value="AFM14768.1"/>
    <property type="molecule type" value="Genomic_DNA"/>
</dbReference>
<dbReference type="Proteomes" id="UP000006048">
    <property type="component" value="Chromosome"/>
</dbReference>
<gene>
    <name evidence="1" type="ordered locus">Turpa_4135</name>
</gene>
<dbReference type="AlphaFoldDB" id="I4BBW1"/>
<evidence type="ECO:0000313" key="1">
    <source>
        <dbReference type="EMBL" id="AFM14768.1"/>
    </source>
</evidence>
<organism evidence="1 2">
    <name type="scientific">Turneriella parva (strain ATCC BAA-1111 / DSM 21527 / NCTC 11395 / H)</name>
    <name type="common">Leptospira parva</name>
    <dbReference type="NCBI Taxonomy" id="869212"/>
    <lineage>
        <taxon>Bacteria</taxon>
        <taxon>Pseudomonadati</taxon>
        <taxon>Spirochaetota</taxon>
        <taxon>Spirochaetia</taxon>
        <taxon>Leptospirales</taxon>
        <taxon>Leptospiraceae</taxon>
        <taxon>Turneriella</taxon>
    </lineage>
</organism>
<keyword evidence="2" id="KW-1185">Reference proteome</keyword>
<protein>
    <submittedName>
        <fullName evidence="1">Uncharacterized protein</fullName>
    </submittedName>
</protein>
<accession>I4BBW1</accession>
<dbReference type="HOGENOM" id="CLU_993737_0_0_12"/>
<dbReference type="STRING" id="869212.Turpa_4135"/>
<reference evidence="1 2" key="1">
    <citation type="submission" date="2012-06" db="EMBL/GenBank/DDBJ databases">
        <title>The complete chromosome of genome of Turneriella parva DSM 21527.</title>
        <authorList>
            <consortium name="US DOE Joint Genome Institute (JGI-PGF)"/>
            <person name="Lucas S."/>
            <person name="Han J."/>
            <person name="Lapidus A."/>
            <person name="Bruce D."/>
            <person name="Goodwin L."/>
            <person name="Pitluck S."/>
            <person name="Peters L."/>
            <person name="Kyrpides N."/>
            <person name="Mavromatis K."/>
            <person name="Ivanova N."/>
            <person name="Mikhailova N."/>
            <person name="Chertkov O."/>
            <person name="Detter J.C."/>
            <person name="Tapia R."/>
            <person name="Han C."/>
            <person name="Land M."/>
            <person name="Hauser L."/>
            <person name="Markowitz V."/>
            <person name="Cheng J.-F."/>
            <person name="Hugenholtz P."/>
            <person name="Woyke T."/>
            <person name="Wu D."/>
            <person name="Gronow S."/>
            <person name="Wellnitz S."/>
            <person name="Brambilla E."/>
            <person name="Klenk H.-P."/>
            <person name="Eisen J.A."/>
        </authorList>
    </citation>
    <scope>NUCLEOTIDE SEQUENCE [LARGE SCALE GENOMIC DNA]</scope>
    <source>
        <strain evidence="2">ATCC BAA-1111 / DSM 21527 / NCTC 11395 / H</strain>
    </source>
</reference>
<proteinExistence type="predicted"/>
<sequence>MNETEFQALFDSYQQALRASAENPIPPKLHLMIYNYARLRHQQTSDVSADFYLFVSGKLHGILERYDHRRLPFYQYLAAALNFEFSHFLRRRKLPRSQSELLSVEELANRRVELHQSDTPVDDGVGHLFRSMQTMPRIYAKLALAYPLSYADLKHLVNQRRSKDPAERWGCLRAYRSFLRFAEEKRQSFLAERERLLKVIMRIDKEASTSSPAETARILKRRASAQKKFFSMDTRIPIRIVAEVTGDSIATVQRQLKSAVQALKTAYFRWEKQNLVKRER</sequence>